<gene>
    <name evidence="1" type="primary">Acey_s0157.g3215</name>
    <name evidence="1" type="ORF">Y032_0157g3215</name>
</gene>
<protein>
    <submittedName>
        <fullName evidence="1">Uncharacterized protein</fullName>
    </submittedName>
</protein>
<dbReference type="AlphaFoldDB" id="A0A016SZ70"/>
<dbReference type="EMBL" id="JARK01001493">
    <property type="protein sequence ID" value="EYB95686.1"/>
    <property type="molecule type" value="Genomic_DNA"/>
</dbReference>
<accession>A0A016SZ70</accession>
<evidence type="ECO:0000313" key="2">
    <source>
        <dbReference type="Proteomes" id="UP000024635"/>
    </source>
</evidence>
<dbReference type="Proteomes" id="UP000024635">
    <property type="component" value="Unassembled WGS sequence"/>
</dbReference>
<evidence type="ECO:0000313" key="1">
    <source>
        <dbReference type="EMBL" id="EYB95686.1"/>
    </source>
</evidence>
<proteinExistence type="predicted"/>
<sequence length="89" mass="9848">MNSHELKRRGNVAHGSEAERCEAPLWLVVHITQSSRIYAELLTVLGKSRDRSAGTLVVCCIEAASLLGRDKKENRTAVPVIAYEVWSSL</sequence>
<keyword evidence="2" id="KW-1185">Reference proteome</keyword>
<name>A0A016SZ70_9BILA</name>
<reference evidence="2" key="1">
    <citation type="journal article" date="2015" name="Nat. Genet.">
        <title>The genome and transcriptome of the zoonotic hookworm Ancylostoma ceylanicum identify infection-specific gene families.</title>
        <authorList>
            <person name="Schwarz E.M."/>
            <person name="Hu Y."/>
            <person name="Antoshechkin I."/>
            <person name="Miller M.M."/>
            <person name="Sternberg P.W."/>
            <person name="Aroian R.V."/>
        </authorList>
    </citation>
    <scope>NUCLEOTIDE SEQUENCE</scope>
    <source>
        <strain evidence="2">HY135</strain>
    </source>
</reference>
<organism evidence="1 2">
    <name type="scientific">Ancylostoma ceylanicum</name>
    <dbReference type="NCBI Taxonomy" id="53326"/>
    <lineage>
        <taxon>Eukaryota</taxon>
        <taxon>Metazoa</taxon>
        <taxon>Ecdysozoa</taxon>
        <taxon>Nematoda</taxon>
        <taxon>Chromadorea</taxon>
        <taxon>Rhabditida</taxon>
        <taxon>Rhabditina</taxon>
        <taxon>Rhabditomorpha</taxon>
        <taxon>Strongyloidea</taxon>
        <taxon>Ancylostomatidae</taxon>
        <taxon>Ancylostomatinae</taxon>
        <taxon>Ancylostoma</taxon>
    </lineage>
</organism>
<comment type="caution">
    <text evidence="1">The sequence shown here is derived from an EMBL/GenBank/DDBJ whole genome shotgun (WGS) entry which is preliminary data.</text>
</comment>